<protein>
    <recommendedName>
        <fullName evidence="2">Peptidase A2 domain-containing protein</fullName>
    </recommendedName>
</protein>
<gene>
    <name evidence="3" type="ORF">ACJMK2_043125</name>
</gene>
<sequence>MEIGISTYKGANTQLTQYKQQGNSRPSLGQGLMEGQWPRENDLTKKTCDEIVDNKRLGQVGEVIGKWDNGLYTDGSIQGVEAKFLVDSGSTSTLLSHAVFQKIPFQSRPALVVASQEVQGVNGQHLQVYVQVLLNILFVGVPYAQTVIVYDIMPEGILGQDFMLKFASKIDYKNLSIQTNYGDIQCWIGGEVAMSCRVVAKCAITIPANSHMWIPVIIPGIEHLSDIGLVESNRELFEKEHLYIVQGVIGTIMKMTKKIT</sequence>
<keyword evidence="1" id="KW-0378">Hydrolase</keyword>
<dbReference type="InterPro" id="IPR001969">
    <property type="entry name" value="Aspartic_peptidase_AS"/>
</dbReference>
<dbReference type="GO" id="GO:0016787">
    <property type="term" value="F:hydrolase activity"/>
    <property type="evidence" value="ECO:0007669"/>
    <property type="project" value="UniProtKB-KW"/>
</dbReference>
<dbReference type="SUPFAM" id="SSF50630">
    <property type="entry name" value="Acid proteases"/>
    <property type="match status" value="1"/>
</dbReference>
<evidence type="ECO:0000313" key="3">
    <source>
        <dbReference type="EMBL" id="KAL3865770.1"/>
    </source>
</evidence>
<feature type="non-terminal residue" evidence="3">
    <location>
        <position position="260"/>
    </location>
</feature>
<evidence type="ECO:0000256" key="1">
    <source>
        <dbReference type="ARBA" id="ARBA00022801"/>
    </source>
</evidence>
<dbReference type="EMBL" id="JBJQND010000009">
    <property type="protein sequence ID" value="KAL3865770.1"/>
    <property type="molecule type" value="Genomic_DNA"/>
</dbReference>
<dbReference type="Gene3D" id="2.40.70.10">
    <property type="entry name" value="Acid Proteases"/>
    <property type="match status" value="1"/>
</dbReference>
<dbReference type="PROSITE" id="PS00141">
    <property type="entry name" value="ASP_PROTEASE"/>
    <property type="match status" value="1"/>
</dbReference>
<dbReference type="InterPro" id="IPR021109">
    <property type="entry name" value="Peptidase_aspartic_dom_sf"/>
</dbReference>
<dbReference type="InterPro" id="IPR001995">
    <property type="entry name" value="Peptidase_A2_cat"/>
</dbReference>
<organism evidence="3 4">
    <name type="scientific">Sinanodonta woodiana</name>
    <name type="common">Chinese pond mussel</name>
    <name type="synonym">Anodonta woodiana</name>
    <dbReference type="NCBI Taxonomy" id="1069815"/>
    <lineage>
        <taxon>Eukaryota</taxon>
        <taxon>Metazoa</taxon>
        <taxon>Spiralia</taxon>
        <taxon>Lophotrochozoa</taxon>
        <taxon>Mollusca</taxon>
        <taxon>Bivalvia</taxon>
        <taxon>Autobranchia</taxon>
        <taxon>Heteroconchia</taxon>
        <taxon>Palaeoheterodonta</taxon>
        <taxon>Unionida</taxon>
        <taxon>Unionoidea</taxon>
        <taxon>Unionidae</taxon>
        <taxon>Unioninae</taxon>
        <taxon>Sinanodonta</taxon>
    </lineage>
</organism>
<evidence type="ECO:0000259" key="2">
    <source>
        <dbReference type="PROSITE" id="PS50175"/>
    </source>
</evidence>
<feature type="domain" description="Peptidase A2" evidence="2">
    <location>
        <begin position="82"/>
        <end position="162"/>
    </location>
</feature>
<evidence type="ECO:0000313" key="4">
    <source>
        <dbReference type="Proteomes" id="UP001634394"/>
    </source>
</evidence>
<comment type="caution">
    <text evidence="3">The sequence shown here is derived from an EMBL/GenBank/DDBJ whole genome shotgun (WGS) entry which is preliminary data.</text>
</comment>
<dbReference type="AlphaFoldDB" id="A0ABD3VWR4"/>
<dbReference type="Pfam" id="PF13975">
    <property type="entry name" value="gag-asp_proteas"/>
    <property type="match status" value="1"/>
</dbReference>
<dbReference type="PROSITE" id="PS50175">
    <property type="entry name" value="ASP_PROT_RETROV"/>
    <property type="match status" value="1"/>
</dbReference>
<dbReference type="Proteomes" id="UP001634394">
    <property type="component" value="Unassembled WGS sequence"/>
</dbReference>
<proteinExistence type="predicted"/>
<accession>A0ABD3VWR4</accession>
<keyword evidence="4" id="KW-1185">Reference proteome</keyword>
<reference evidence="3 4" key="1">
    <citation type="submission" date="2024-11" db="EMBL/GenBank/DDBJ databases">
        <title>Chromosome-level genome assembly of the freshwater bivalve Anodonta woodiana.</title>
        <authorList>
            <person name="Chen X."/>
        </authorList>
    </citation>
    <scope>NUCLEOTIDE SEQUENCE [LARGE SCALE GENOMIC DNA]</scope>
    <source>
        <strain evidence="3">MN2024</strain>
        <tissue evidence="3">Gills</tissue>
    </source>
</reference>
<name>A0ABD3VWR4_SINWO</name>